<dbReference type="Proteomes" id="UP000000493">
    <property type="component" value="Chromosome"/>
</dbReference>
<reference evidence="1 2" key="2">
    <citation type="journal article" date="2012" name="Stand. Genomic Sci.">
        <title>Complete genome sequence of the aquatic bacterium Runella slithyformis type strain (LSU 4(T)).</title>
        <authorList>
            <person name="Copeland A."/>
            <person name="Zhang X."/>
            <person name="Misra M."/>
            <person name="Lapidus A."/>
            <person name="Nolan M."/>
            <person name="Lucas S."/>
            <person name="Deshpande S."/>
            <person name="Cheng J.F."/>
            <person name="Tapia R."/>
            <person name="Goodwin L.A."/>
            <person name="Pitluck S."/>
            <person name="Liolios K."/>
            <person name="Pagani I."/>
            <person name="Ivanova N."/>
            <person name="Mikhailova N."/>
            <person name="Pati A."/>
            <person name="Chen A."/>
            <person name="Palaniappan K."/>
            <person name="Land M."/>
            <person name="Hauser L."/>
            <person name="Pan C."/>
            <person name="Jeffries C.D."/>
            <person name="Detter J.C."/>
            <person name="Brambilla E.M."/>
            <person name="Rohde M."/>
            <person name="Djao O.D."/>
            <person name="Goker M."/>
            <person name="Sikorski J."/>
            <person name="Tindall B.J."/>
            <person name="Woyke T."/>
            <person name="Bristow J."/>
            <person name="Eisen J.A."/>
            <person name="Markowitz V."/>
            <person name="Hugenholtz P."/>
            <person name="Kyrpides N.C."/>
            <person name="Klenk H.P."/>
            <person name="Mavromatis K."/>
        </authorList>
    </citation>
    <scope>NUCLEOTIDE SEQUENCE [LARGE SCALE GENOMIC DNA]</scope>
    <source>
        <strain evidence="2">ATCC 29530 / DSM 19594 / LMG 11500 / NCIMB 11436 / LSU 4</strain>
    </source>
</reference>
<dbReference type="EMBL" id="CP002859">
    <property type="protein sequence ID" value="AEI51141.1"/>
    <property type="molecule type" value="Genomic_DNA"/>
</dbReference>
<dbReference type="AlphaFoldDB" id="A0A7U3ZPU0"/>
<gene>
    <name evidence="1" type="ordered locus">Runsl_4828</name>
</gene>
<sequence length="83" mass="9754">MLKNTCVNAAMQGFSTDIRFYLLRPIILVVSSYKADERLFYFHASSTLFHRELLRNFGIVDRQFNRVFSLRQAGNRQVFDLCS</sequence>
<name>A0A7U3ZPU0_RUNSL</name>
<accession>A0A7U3ZPU0</accession>
<organism evidence="1 2">
    <name type="scientific">Runella slithyformis (strain ATCC 29530 / DSM 19594 / LMG 11500 / NCIMB 11436 / LSU 4)</name>
    <dbReference type="NCBI Taxonomy" id="761193"/>
    <lineage>
        <taxon>Bacteria</taxon>
        <taxon>Pseudomonadati</taxon>
        <taxon>Bacteroidota</taxon>
        <taxon>Cytophagia</taxon>
        <taxon>Cytophagales</taxon>
        <taxon>Spirosomataceae</taxon>
        <taxon>Runella</taxon>
    </lineage>
</organism>
<keyword evidence="2" id="KW-1185">Reference proteome</keyword>
<evidence type="ECO:0000313" key="2">
    <source>
        <dbReference type="Proteomes" id="UP000000493"/>
    </source>
</evidence>
<evidence type="ECO:0000313" key="1">
    <source>
        <dbReference type="EMBL" id="AEI51141.1"/>
    </source>
</evidence>
<protein>
    <submittedName>
        <fullName evidence="1">Uncharacterized protein</fullName>
    </submittedName>
</protein>
<reference evidence="2" key="1">
    <citation type="submission" date="2011-06" db="EMBL/GenBank/DDBJ databases">
        <title>The complete genome of chromosome of Runella slithyformis DSM 19594.</title>
        <authorList>
            <consortium name="US DOE Joint Genome Institute (JGI-PGF)"/>
            <person name="Lucas S."/>
            <person name="Han J."/>
            <person name="Lapidus A."/>
            <person name="Bruce D."/>
            <person name="Goodwin L."/>
            <person name="Pitluck S."/>
            <person name="Peters L."/>
            <person name="Kyrpides N."/>
            <person name="Mavromatis K."/>
            <person name="Ivanova N."/>
            <person name="Ovchinnikova G."/>
            <person name="Zhang X."/>
            <person name="Misra M."/>
            <person name="Detter J.C."/>
            <person name="Tapia R."/>
            <person name="Han C."/>
            <person name="Land M."/>
            <person name="Hauser L."/>
            <person name="Markowitz V."/>
            <person name="Cheng J.-F."/>
            <person name="Hugenholtz P."/>
            <person name="Woyke T."/>
            <person name="Wu D."/>
            <person name="Tindall B."/>
            <person name="Faehrich R."/>
            <person name="Brambilla E."/>
            <person name="Klenk H.-P."/>
            <person name="Eisen J.A."/>
        </authorList>
    </citation>
    <scope>NUCLEOTIDE SEQUENCE [LARGE SCALE GENOMIC DNA]</scope>
    <source>
        <strain evidence="2">ATCC 29530 / DSM 19594 / LMG 11500 / NCIMB 11436 / LSU 4</strain>
    </source>
</reference>
<dbReference type="KEGG" id="rsi:Runsl_4828"/>
<proteinExistence type="predicted"/>